<proteinExistence type="predicted"/>
<dbReference type="Proteomes" id="UP000297422">
    <property type="component" value="Unassembled WGS sequence"/>
</dbReference>
<name>A0ABY2N4T9_9LEPT</name>
<evidence type="ECO:0008006" key="3">
    <source>
        <dbReference type="Google" id="ProtNLM"/>
    </source>
</evidence>
<organism evidence="1 2">
    <name type="scientific">Leptospira stimsonii</name>
    <dbReference type="NCBI Taxonomy" id="2202203"/>
    <lineage>
        <taxon>Bacteria</taxon>
        <taxon>Pseudomonadati</taxon>
        <taxon>Spirochaetota</taxon>
        <taxon>Spirochaetia</taxon>
        <taxon>Leptospirales</taxon>
        <taxon>Leptospiraceae</taxon>
        <taxon>Leptospira</taxon>
    </lineage>
</organism>
<comment type="caution">
    <text evidence="1">The sequence shown here is derived from an EMBL/GenBank/DDBJ whole genome shotgun (WGS) entry which is preliminary data.</text>
</comment>
<accession>A0ABY2N4T9</accession>
<protein>
    <recommendedName>
        <fullName evidence="3">Lipoprotein</fullName>
    </recommendedName>
</protein>
<evidence type="ECO:0000313" key="2">
    <source>
        <dbReference type="Proteomes" id="UP000297422"/>
    </source>
</evidence>
<dbReference type="RefSeq" id="WP_135684735.1">
    <property type="nucleotide sequence ID" value="NZ_RQEQ01000013.1"/>
</dbReference>
<sequence>MREFLGLILLFILVSGWVFKSCEAGDKTPKEKAASNKNLFPFKSCSCWKKTLPFSGFINRDKPEDGIEIYCSASLKNNSKETIKNASIRIYILSKNDYELDSIKLRADEDLYPAGHLIKFKSDSAIAYRENFSKTKCELWDYE</sequence>
<reference evidence="2" key="1">
    <citation type="journal article" date="2019" name="PLoS Negl. Trop. Dis.">
        <title>Revisiting the worldwide diversity of Leptospira species in the environment.</title>
        <authorList>
            <person name="Vincent A.T."/>
            <person name="Schiettekatte O."/>
            <person name="Bourhy P."/>
            <person name="Veyrier F.J."/>
            <person name="Picardeau M."/>
        </authorList>
    </citation>
    <scope>NUCLEOTIDE SEQUENCE [LARGE SCALE GENOMIC DNA]</scope>
    <source>
        <strain evidence="2">201702407</strain>
    </source>
</reference>
<keyword evidence="2" id="KW-1185">Reference proteome</keyword>
<evidence type="ECO:0000313" key="1">
    <source>
        <dbReference type="EMBL" id="TGM16924.1"/>
    </source>
</evidence>
<gene>
    <name evidence="1" type="ORF">EHQ90_08480</name>
</gene>
<dbReference type="EMBL" id="RQGT01000066">
    <property type="protein sequence ID" value="TGM16924.1"/>
    <property type="molecule type" value="Genomic_DNA"/>
</dbReference>